<sequence length="35" mass="4438">MRARRTLRHRSRIRMLPWRKRREIAGIRNVIIRGR</sequence>
<reference evidence="1 2" key="1">
    <citation type="submission" date="2010-01" db="EMBL/GenBank/DDBJ databases">
        <title>The complete genome of Thermobispora bispora DSM 43833.</title>
        <authorList>
            <consortium name="US DOE Joint Genome Institute (JGI-PGF)"/>
            <person name="Lucas S."/>
            <person name="Copeland A."/>
            <person name="Lapidus A."/>
            <person name="Glavina del Rio T."/>
            <person name="Dalin E."/>
            <person name="Tice H."/>
            <person name="Bruce D."/>
            <person name="Goodwin L."/>
            <person name="Pitluck S."/>
            <person name="Kyrpides N."/>
            <person name="Mavromatis K."/>
            <person name="Ivanova N."/>
            <person name="Mikhailova N."/>
            <person name="Chertkov O."/>
            <person name="Brettin T."/>
            <person name="Detter J.C."/>
            <person name="Han C."/>
            <person name="Larimer F."/>
            <person name="Land M."/>
            <person name="Hauser L."/>
            <person name="Markowitz V."/>
            <person name="Cheng J.-F."/>
            <person name="Hugenholtz P."/>
            <person name="Woyke T."/>
            <person name="Wu D."/>
            <person name="Jando M."/>
            <person name="Schneider S."/>
            <person name="Klenk H.-P."/>
            <person name="Eisen J.A."/>
        </authorList>
    </citation>
    <scope>NUCLEOTIDE SEQUENCE [LARGE SCALE GENOMIC DNA]</scope>
    <source>
        <strain evidence="2">ATCC 19993 / DSM 43833 / CBS 139.67 / JCM 10125 / KCTC 9307 / NBRC 14880 / R51</strain>
    </source>
</reference>
<evidence type="ECO:0000313" key="1">
    <source>
        <dbReference type="EMBL" id="ADG87881.1"/>
    </source>
</evidence>
<name>D6Y8I4_THEBD</name>
<dbReference type="HOGENOM" id="CLU_3367877_0_0_11"/>
<dbReference type="AlphaFoldDB" id="D6Y8I4"/>
<keyword evidence="2" id="KW-1185">Reference proteome</keyword>
<accession>D6Y8I4</accession>
<evidence type="ECO:0000313" key="2">
    <source>
        <dbReference type="Proteomes" id="UP000006640"/>
    </source>
</evidence>
<protein>
    <submittedName>
        <fullName evidence="1">Uncharacterized protein</fullName>
    </submittedName>
</protein>
<dbReference type="STRING" id="469371.Tbis_1159"/>
<dbReference type="Proteomes" id="UP000006640">
    <property type="component" value="Chromosome"/>
</dbReference>
<gene>
    <name evidence="1" type="ordered locus">Tbis_1159</name>
</gene>
<proteinExistence type="predicted"/>
<organism evidence="1 2">
    <name type="scientific">Thermobispora bispora (strain ATCC 19993 / DSM 43833 / CBS 139.67 / JCM 10125 / KCTC 9307 / NBRC 14880 / R51)</name>
    <dbReference type="NCBI Taxonomy" id="469371"/>
    <lineage>
        <taxon>Bacteria</taxon>
        <taxon>Bacillati</taxon>
        <taxon>Actinomycetota</taxon>
        <taxon>Actinomycetes</taxon>
        <taxon>Streptosporangiales</taxon>
        <taxon>Streptosporangiaceae</taxon>
        <taxon>Thermobispora</taxon>
    </lineage>
</organism>
<dbReference type="KEGG" id="tbi:Tbis_1159"/>
<dbReference type="EMBL" id="CP001874">
    <property type="protein sequence ID" value="ADG87881.1"/>
    <property type="molecule type" value="Genomic_DNA"/>
</dbReference>